<dbReference type="Proteomes" id="UP000008909">
    <property type="component" value="Unassembled WGS sequence"/>
</dbReference>
<dbReference type="EMBL" id="DF144389">
    <property type="protein sequence ID" value="GAA56812.1"/>
    <property type="molecule type" value="Genomic_DNA"/>
</dbReference>
<protein>
    <recommendedName>
        <fullName evidence="1">Fibronectin type-III domain-containing protein</fullName>
    </recommendedName>
</protein>
<dbReference type="PROSITE" id="PS50853">
    <property type="entry name" value="FN3"/>
    <property type="match status" value="1"/>
</dbReference>
<dbReference type="CDD" id="cd00063">
    <property type="entry name" value="FN3"/>
    <property type="match status" value="1"/>
</dbReference>
<name>G7YV32_CLOSI</name>
<feature type="domain" description="Fibronectin type-III" evidence="1">
    <location>
        <begin position="55"/>
        <end position="141"/>
    </location>
</feature>
<accession>G7YV32</accession>
<gene>
    <name evidence="2" type="ORF">CLF_111565</name>
</gene>
<feature type="non-terminal residue" evidence="2">
    <location>
        <position position="1"/>
    </location>
</feature>
<evidence type="ECO:0000313" key="3">
    <source>
        <dbReference type="Proteomes" id="UP000008909"/>
    </source>
</evidence>
<dbReference type="Gene3D" id="2.60.40.10">
    <property type="entry name" value="Immunoglobulins"/>
    <property type="match status" value="1"/>
</dbReference>
<dbReference type="InterPro" id="IPR013783">
    <property type="entry name" value="Ig-like_fold"/>
</dbReference>
<reference evidence="2" key="1">
    <citation type="journal article" date="2011" name="Genome Biol.">
        <title>The draft genome of the carcinogenic human liver fluke Clonorchis sinensis.</title>
        <authorList>
            <person name="Wang X."/>
            <person name="Chen W."/>
            <person name="Huang Y."/>
            <person name="Sun J."/>
            <person name="Men J."/>
            <person name="Liu H."/>
            <person name="Luo F."/>
            <person name="Guo L."/>
            <person name="Lv X."/>
            <person name="Deng C."/>
            <person name="Zhou C."/>
            <person name="Fan Y."/>
            <person name="Li X."/>
            <person name="Huang L."/>
            <person name="Hu Y."/>
            <person name="Liang C."/>
            <person name="Hu X."/>
            <person name="Xu J."/>
            <person name="Yu X."/>
        </authorList>
    </citation>
    <scope>NUCLEOTIDE SEQUENCE [LARGE SCALE GENOMIC DNA]</scope>
    <source>
        <strain evidence="2">Henan</strain>
    </source>
</reference>
<keyword evidence="3" id="KW-1185">Reference proteome</keyword>
<evidence type="ECO:0000313" key="2">
    <source>
        <dbReference type="EMBL" id="GAA56812.1"/>
    </source>
</evidence>
<evidence type="ECO:0000259" key="1">
    <source>
        <dbReference type="PROSITE" id="PS50853"/>
    </source>
</evidence>
<dbReference type="InterPro" id="IPR003961">
    <property type="entry name" value="FN3_dom"/>
</dbReference>
<organism evidence="2 3">
    <name type="scientific">Clonorchis sinensis</name>
    <name type="common">Chinese liver fluke</name>
    <dbReference type="NCBI Taxonomy" id="79923"/>
    <lineage>
        <taxon>Eukaryota</taxon>
        <taxon>Metazoa</taxon>
        <taxon>Spiralia</taxon>
        <taxon>Lophotrochozoa</taxon>
        <taxon>Platyhelminthes</taxon>
        <taxon>Trematoda</taxon>
        <taxon>Digenea</taxon>
        <taxon>Opisthorchiida</taxon>
        <taxon>Opisthorchiata</taxon>
        <taxon>Opisthorchiidae</taxon>
        <taxon>Clonorchis</taxon>
    </lineage>
</organism>
<sequence length="145" mass="16618">EGCSDEIDVRVNCKNPENPRTQAFYRLRDVPMKFYTPVKWQHSIDMLVTLKSPEPPGSVTIQPHRCKRMVTVSWTHHTCAHNFTVYFYTGDTVTNKETTRDHHITYGNTPRSMNFRVGVVARNDYGTSAEAISAEFRTPGCCDVF</sequence>
<dbReference type="InterPro" id="IPR036116">
    <property type="entry name" value="FN3_sf"/>
</dbReference>
<proteinExistence type="predicted"/>
<dbReference type="AlphaFoldDB" id="G7YV32"/>
<reference key="2">
    <citation type="submission" date="2011-10" db="EMBL/GenBank/DDBJ databases">
        <title>The genome and transcriptome sequence of Clonorchis sinensis provide insights into the carcinogenic liver fluke.</title>
        <authorList>
            <person name="Wang X."/>
            <person name="Huang Y."/>
            <person name="Chen W."/>
            <person name="Liu H."/>
            <person name="Guo L."/>
            <person name="Chen Y."/>
            <person name="Luo F."/>
            <person name="Zhou W."/>
            <person name="Sun J."/>
            <person name="Mao Q."/>
            <person name="Liang P."/>
            <person name="Zhou C."/>
            <person name="Tian Y."/>
            <person name="Men J."/>
            <person name="Lv X."/>
            <person name="Huang L."/>
            <person name="Zhou J."/>
            <person name="Hu Y."/>
            <person name="Li R."/>
            <person name="Zhang F."/>
            <person name="Lei H."/>
            <person name="Li X."/>
            <person name="Hu X."/>
            <person name="Liang C."/>
            <person name="Xu J."/>
            <person name="Wu Z."/>
            <person name="Yu X."/>
        </authorList>
    </citation>
    <scope>NUCLEOTIDE SEQUENCE</scope>
    <source>
        <strain>Henan</strain>
    </source>
</reference>
<dbReference type="SUPFAM" id="SSF49265">
    <property type="entry name" value="Fibronectin type III"/>
    <property type="match status" value="1"/>
</dbReference>